<proteinExistence type="predicted"/>
<accession>A0ABS4TF73</accession>
<organism evidence="2 3">
    <name type="scientific">Kibdelosporangium banguiense</name>
    <dbReference type="NCBI Taxonomy" id="1365924"/>
    <lineage>
        <taxon>Bacteria</taxon>
        <taxon>Bacillati</taxon>
        <taxon>Actinomycetota</taxon>
        <taxon>Actinomycetes</taxon>
        <taxon>Pseudonocardiales</taxon>
        <taxon>Pseudonocardiaceae</taxon>
        <taxon>Kibdelosporangium</taxon>
    </lineage>
</organism>
<evidence type="ECO:0000313" key="3">
    <source>
        <dbReference type="Proteomes" id="UP001519332"/>
    </source>
</evidence>
<name>A0ABS4TF73_9PSEU</name>
<evidence type="ECO:0000313" key="2">
    <source>
        <dbReference type="EMBL" id="MBP2322629.1"/>
    </source>
</evidence>
<protein>
    <submittedName>
        <fullName evidence="2">Uncharacterized protein</fullName>
    </submittedName>
</protein>
<gene>
    <name evidence="2" type="ORF">JOF56_003014</name>
</gene>
<dbReference type="Proteomes" id="UP001519332">
    <property type="component" value="Unassembled WGS sequence"/>
</dbReference>
<feature type="compositionally biased region" description="Low complexity" evidence="1">
    <location>
        <begin position="27"/>
        <end position="38"/>
    </location>
</feature>
<dbReference type="EMBL" id="JAGINW010000001">
    <property type="protein sequence ID" value="MBP2322629.1"/>
    <property type="molecule type" value="Genomic_DNA"/>
</dbReference>
<sequence length="52" mass="5847">MRSRNPQSMLEAAVRSFQFEDDRRNATKAARASSQQAAKRTDPSEHLLGTEV</sequence>
<comment type="caution">
    <text evidence="2">The sequence shown here is derived from an EMBL/GenBank/DDBJ whole genome shotgun (WGS) entry which is preliminary data.</text>
</comment>
<keyword evidence="3" id="KW-1185">Reference proteome</keyword>
<feature type="region of interest" description="Disordered" evidence="1">
    <location>
        <begin position="21"/>
        <end position="52"/>
    </location>
</feature>
<reference evidence="2 3" key="1">
    <citation type="submission" date="2021-03" db="EMBL/GenBank/DDBJ databases">
        <title>Sequencing the genomes of 1000 actinobacteria strains.</title>
        <authorList>
            <person name="Klenk H.-P."/>
        </authorList>
    </citation>
    <scope>NUCLEOTIDE SEQUENCE [LARGE SCALE GENOMIC DNA]</scope>
    <source>
        <strain evidence="2 3">DSM 46670</strain>
    </source>
</reference>
<evidence type="ECO:0000256" key="1">
    <source>
        <dbReference type="SAM" id="MobiDB-lite"/>
    </source>
</evidence>